<evidence type="ECO:0000256" key="3">
    <source>
        <dbReference type="ARBA" id="ARBA00022692"/>
    </source>
</evidence>
<dbReference type="Gene3D" id="1.20.1070.10">
    <property type="entry name" value="Rhodopsin 7-helix transmembrane proteins"/>
    <property type="match status" value="1"/>
</dbReference>
<keyword evidence="2" id="KW-1003">Cell membrane</keyword>
<evidence type="ECO:0000256" key="7">
    <source>
        <dbReference type="SAM" id="Phobius"/>
    </source>
</evidence>
<keyword evidence="4 7" id="KW-1133">Transmembrane helix</keyword>
<dbReference type="PRINTS" id="PR00237">
    <property type="entry name" value="GPCRRHODOPSN"/>
</dbReference>
<organism evidence="8 9">
    <name type="scientific">Orchesella dallaii</name>
    <dbReference type="NCBI Taxonomy" id="48710"/>
    <lineage>
        <taxon>Eukaryota</taxon>
        <taxon>Metazoa</taxon>
        <taxon>Ecdysozoa</taxon>
        <taxon>Arthropoda</taxon>
        <taxon>Hexapoda</taxon>
        <taxon>Collembola</taxon>
        <taxon>Entomobryomorpha</taxon>
        <taxon>Entomobryoidea</taxon>
        <taxon>Orchesellidae</taxon>
        <taxon>Orchesellinae</taxon>
        <taxon>Orchesella</taxon>
    </lineage>
</organism>
<protein>
    <recommendedName>
        <fullName evidence="10">Gonadotropin-releasing hormone II receptor</fullName>
    </recommendedName>
</protein>
<evidence type="ECO:0000256" key="6">
    <source>
        <dbReference type="ARBA" id="ARBA00023170"/>
    </source>
</evidence>
<evidence type="ECO:0000256" key="1">
    <source>
        <dbReference type="ARBA" id="ARBA00004651"/>
    </source>
</evidence>
<dbReference type="EMBL" id="CAXLJM020000072">
    <property type="protein sequence ID" value="CAL8127541.1"/>
    <property type="molecule type" value="Genomic_DNA"/>
</dbReference>
<keyword evidence="9" id="KW-1185">Reference proteome</keyword>
<keyword evidence="6" id="KW-0675">Receptor</keyword>
<gene>
    <name evidence="8" type="ORF">ODALV1_LOCUS21889</name>
</gene>
<feature type="transmembrane region" description="Helical" evidence="7">
    <location>
        <begin position="68"/>
        <end position="94"/>
    </location>
</feature>
<evidence type="ECO:0008006" key="10">
    <source>
        <dbReference type="Google" id="ProtNLM"/>
    </source>
</evidence>
<keyword evidence="5 7" id="KW-0472">Membrane</keyword>
<dbReference type="Proteomes" id="UP001642540">
    <property type="component" value="Unassembled WGS sequence"/>
</dbReference>
<evidence type="ECO:0000313" key="8">
    <source>
        <dbReference type="EMBL" id="CAL8127541.1"/>
    </source>
</evidence>
<name>A0ABP1RGG4_9HEXA</name>
<comment type="subcellular location">
    <subcellularLocation>
        <location evidence="1">Cell membrane</location>
        <topology evidence="1">Multi-pass membrane protein</topology>
    </subcellularLocation>
</comment>
<evidence type="ECO:0000256" key="2">
    <source>
        <dbReference type="ARBA" id="ARBA00022475"/>
    </source>
</evidence>
<keyword evidence="3 7" id="KW-0812">Transmembrane</keyword>
<evidence type="ECO:0000256" key="4">
    <source>
        <dbReference type="ARBA" id="ARBA00022989"/>
    </source>
</evidence>
<accession>A0ABP1RGG4</accession>
<dbReference type="PANTHER" id="PTHR24241:SF59">
    <property type="entry name" value="ADIPOKINETIC HORMONE RECEPTOR, ISOFORM C"/>
    <property type="match status" value="1"/>
</dbReference>
<evidence type="ECO:0000256" key="5">
    <source>
        <dbReference type="ARBA" id="ARBA00023136"/>
    </source>
</evidence>
<sequence length="288" mass="32668">MEFNTEFPNISLSFLQQGLPSLDSKLDYSLENPNSPESILTNYFKKMETPSELTEMFKNLNSTSRSCVIAYIILFLIGAPGNLFVFLSVGHHLWKRRLLRASRIKVLIWHLAMADLFVTFVVIPIEVLCCGVSSSSFWEYDEDQKYVGGGLDFGYNICSAADNCVQGSTPSNSNIIPSLFQLPLFSFLQQRGALQPLLTCCHVFCPITRNHCHTRHGLIHDIKKEPRATGYLLRYMLDFETAEKLVDPRIQEALFVTAVSNSCLNPIIYGNYMRGCWRCGVSKRQRVS</sequence>
<dbReference type="SUPFAM" id="SSF81321">
    <property type="entry name" value="Family A G protein-coupled receptor-like"/>
    <property type="match status" value="1"/>
</dbReference>
<evidence type="ECO:0000313" key="9">
    <source>
        <dbReference type="Proteomes" id="UP001642540"/>
    </source>
</evidence>
<proteinExistence type="predicted"/>
<dbReference type="InterPro" id="IPR000276">
    <property type="entry name" value="GPCR_Rhodpsn"/>
</dbReference>
<feature type="transmembrane region" description="Helical" evidence="7">
    <location>
        <begin position="106"/>
        <end position="125"/>
    </location>
</feature>
<comment type="caution">
    <text evidence="8">The sequence shown here is derived from an EMBL/GenBank/DDBJ whole genome shotgun (WGS) entry which is preliminary data.</text>
</comment>
<dbReference type="PANTHER" id="PTHR24241">
    <property type="entry name" value="NEUROPEPTIDE RECEPTOR-RELATED G-PROTEIN COUPLED RECEPTOR"/>
    <property type="match status" value="1"/>
</dbReference>
<reference evidence="8 9" key="1">
    <citation type="submission" date="2024-08" db="EMBL/GenBank/DDBJ databases">
        <authorList>
            <person name="Cucini C."/>
            <person name="Frati F."/>
        </authorList>
    </citation>
    <scope>NUCLEOTIDE SEQUENCE [LARGE SCALE GENOMIC DNA]</scope>
</reference>